<organism evidence="4 5">
    <name type="scientific">Neonectria magnoliae</name>
    <dbReference type="NCBI Taxonomy" id="2732573"/>
    <lineage>
        <taxon>Eukaryota</taxon>
        <taxon>Fungi</taxon>
        <taxon>Dikarya</taxon>
        <taxon>Ascomycota</taxon>
        <taxon>Pezizomycotina</taxon>
        <taxon>Sordariomycetes</taxon>
        <taxon>Hypocreomycetidae</taxon>
        <taxon>Hypocreales</taxon>
        <taxon>Nectriaceae</taxon>
        <taxon>Neonectria</taxon>
    </lineage>
</organism>
<dbReference type="InterPro" id="IPR036890">
    <property type="entry name" value="HATPase_C_sf"/>
</dbReference>
<proteinExistence type="inferred from homology"/>
<dbReference type="InterPro" id="IPR042120">
    <property type="entry name" value="MutL_C_dimsub"/>
</dbReference>
<evidence type="ECO:0000313" key="5">
    <source>
        <dbReference type="Proteomes" id="UP001498421"/>
    </source>
</evidence>
<evidence type="ECO:0000256" key="2">
    <source>
        <dbReference type="SAM" id="MobiDB-lite"/>
    </source>
</evidence>
<keyword evidence="5" id="KW-1185">Reference proteome</keyword>
<protein>
    <submittedName>
        <fullName evidence="4">DNA mismatch repair protein</fullName>
    </submittedName>
</protein>
<comment type="similarity">
    <text evidence="1">Belongs to the DNA mismatch repair MutL/HexB family.</text>
</comment>
<feature type="compositionally biased region" description="Basic and acidic residues" evidence="2">
    <location>
        <begin position="486"/>
        <end position="499"/>
    </location>
</feature>
<dbReference type="Gene3D" id="3.30.565.10">
    <property type="entry name" value="Histidine kinase-like ATPase, C-terminal domain"/>
    <property type="match status" value="1"/>
</dbReference>
<dbReference type="InterPro" id="IPR038973">
    <property type="entry name" value="MutL/Mlh/Pms-like"/>
</dbReference>
<dbReference type="SUPFAM" id="SSF118116">
    <property type="entry name" value="DNA mismatch repair protein MutL"/>
    <property type="match status" value="1"/>
</dbReference>
<dbReference type="PANTHER" id="PTHR10073">
    <property type="entry name" value="DNA MISMATCH REPAIR PROTEIN MLH, PMS, MUTL"/>
    <property type="match status" value="1"/>
</dbReference>
<dbReference type="PANTHER" id="PTHR10073:SF47">
    <property type="entry name" value="DNA MISMATCH REPAIR PROTEIN MLH3"/>
    <property type="match status" value="1"/>
</dbReference>
<reference evidence="4 5" key="1">
    <citation type="journal article" date="2025" name="Microbiol. Resour. Announc.">
        <title>Draft genome sequences for Neonectria magnoliae and Neonectria punicea, canker pathogens of Liriodendron tulipifera and Acer saccharum in West Virginia.</title>
        <authorList>
            <person name="Petronek H.M."/>
            <person name="Kasson M.T."/>
            <person name="Metheny A.M."/>
            <person name="Stauder C.M."/>
            <person name="Lovett B."/>
            <person name="Lynch S.C."/>
            <person name="Garnas J.R."/>
            <person name="Kasson L.R."/>
            <person name="Stajich J.E."/>
        </authorList>
    </citation>
    <scope>NUCLEOTIDE SEQUENCE [LARGE SCALE GENOMIC DNA]</scope>
    <source>
        <strain evidence="4 5">NRRL 64651</strain>
    </source>
</reference>
<gene>
    <name evidence="4" type="primary">MLH3</name>
    <name evidence="4" type="ORF">QQZ08_010942</name>
</gene>
<dbReference type="EMBL" id="JAZAVK010000153">
    <property type="protein sequence ID" value="KAK7419228.1"/>
    <property type="molecule type" value="Genomic_DNA"/>
</dbReference>
<feature type="compositionally biased region" description="Basic residues" evidence="2">
    <location>
        <begin position="401"/>
        <end position="411"/>
    </location>
</feature>
<dbReference type="InterPro" id="IPR042121">
    <property type="entry name" value="MutL_C_regsub"/>
</dbReference>
<dbReference type="InterPro" id="IPR014790">
    <property type="entry name" value="MutL_C"/>
</dbReference>
<feature type="compositionally biased region" description="Low complexity" evidence="2">
    <location>
        <begin position="513"/>
        <end position="526"/>
    </location>
</feature>
<dbReference type="InterPro" id="IPR037198">
    <property type="entry name" value="MutL_C_sf"/>
</dbReference>
<evidence type="ECO:0000256" key="1">
    <source>
        <dbReference type="ARBA" id="ARBA00006082"/>
    </source>
</evidence>
<dbReference type="SMART" id="SM00853">
    <property type="entry name" value="MutL_C"/>
    <property type="match status" value="1"/>
</dbReference>
<evidence type="ECO:0000259" key="3">
    <source>
        <dbReference type="SMART" id="SM00853"/>
    </source>
</evidence>
<name>A0ABR1HDI7_9HYPO</name>
<dbReference type="Pfam" id="PF13589">
    <property type="entry name" value="HATPase_c_3"/>
    <property type="match status" value="1"/>
</dbReference>
<accession>A0ABR1HDI7</accession>
<dbReference type="Proteomes" id="UP001498421">
    <property type="component" value="Unassembled WGS sequence"/>
</dbReference>
<evidence type="ECO:0000313" key="4">
    <source>
        <dbReference type="EMBL" id="KAK7419228.1"/>
    </source>
</evidence>
<dbReference type="Gene3D" id="3.30.1370.100">
    <property type="entry name" value="MutL, C-terminal domain, regulatory subdomain"/>
    <property type="match status" value="1"/>
</dbReference>
<feature type="compositionally biased region" description="Polar residues" evidence="2">
    <location>
        <begin position="389"/>
        <end position="400"/>
    </location>
</feature>
<sequence>MSIRQLPSDVVDKIESSVAVTSLKAVVCGLLANALDAGASKVNISVDYSRGNCTVEDNGSGISPDEFSHAGGIGKLHHTSRFPARATVHGKHGDFLASLATLSLLSITSRHQSHLSHNSISIHNSNILARNLPAPPEHRLVNFDHGTRVIVRDLFGSMPVRVKQRAAVTERSTLDKEWLHLIREVVALLLAWSTGVTVSLKNTVTQREVRFRPAEKPDVASRTSRLLIQAALADSSDADLWVPVSASAGSITVRGCICVSPVASRRSQFISLGIHPVVNEFGTDVLYEEINKVFRNSSFGIVDGDEDQTQDSPKLEGFTGKELRSRKGIEKWPMFYFKIVATGYTDVDAVSKLDSQGQTLTGILNLLKVTCYGFLKKHHYRPRRVHLSSNESVFSTSKTLSRSRKPSKRHPTSSSNSSRASPTPRMLGPDVTQMRGESPFDGWHRVKMGKASPMNGPTKIPETQKQEPQVAPPTPLVGEGGKLLRKPFDEPFPEPHDFSRSSSTSNTVVDFESGLPSANPNSSNNLETSVEQNTRFDGRSKPQPSKWLQNVIQSYENPVFETAHSLIPRMSDTHDPSHHCGNGRDGGVNFDAASMSLASRVSRNALANATLISQVDRKFILVKLPLEDVTPGDLPVKKCSSALVLLDQHAVDERCRLEDLMAGYFIHDTPSGDTTPDVELLERPLVFEVSSKEHDLLDQHQNHFAAWGIVYKLAPVPKPASQSRKVVVTGLPPSILERCRQEPRLLIELLRKEVWRIVDEGVPPRLRSLSTQTHAPWISRFHGCPKGILEMLHSRACRSAIMFNDPLNNDECAQLLSRLSRCAFPFQCAHGRPSMAPLVDLGAGGGFGRWRENGSRGDGVKWGEWMAESAISEREK</sequence>
<comment type="caution">
    <text evidence="4">The sequence shown here is derived from an EMBL/GenBank/DDBJ whole genome shotgun (WGS) entry which is preliminary data.</text>
</comment>
<feature type="domain" description="MutL C-terminal dimerisation" evidence="3">
    <location>
        <begin position="611"/>
        <end position="807"/>
    </location>
</feature>
<feature type="compositionally biased region" description="Low complexity" evidence="2">
    <location>
        <begin position="412"/>
        <end position="425"/>
    </location>
</feature>
<dbReference type="SUPFAM" id="SSF55874">
    <property type="entry name" value="ATPase domain of HSP90 chaperone/DNA topoisomerase II/histidine kinase"/>
    <property type="match status" value="1"/>
</dbReference>
<dbReference type="Gene3D" id="3.30.1540.20">
    <property type="entry name" value="MutL, C-terminal domain, dimerisation subdomain"/>
    <property type="match status" value="1"/>
</dbReference>
<feature type="region of interest" description="Disordered" evidence="2">
    <location>
        <begin position="389"/>
        <end position="545"/>
    </location>
</feature>